<evidence type="ECO:0000313" key="2">
    <source>
        <dbReference type="Proteomes" id="UP000285343"/>
    </source>
</evidence>
<comment type="caution">
    <text evidence="1">The sequence shown here is derived from an EMBL/GenBank/DDBJ whole genome shotgun (WGS) entry which is preliminary data.</text>
</comment>
<dbReference type="Pfam" id="PF14175">
    <property type="entry name" value="YaaC"/>
    <property type="match status" value="1"/>
</dbReference>
<sequence length="321" mass="36669">MNKTEIAQQLLQLENRDIVQKWFSKIHNRKLSSIRTKEINSAAKQSSEFLKNATLANYTVRPLLTFYGISTLSKALILLLKPNSGENSLTAGHGLQTINWSNTLFGNEISKSLKNIGQLEVKTCAGLFSELLNETQNRISIHVYSSNVDWGLKYDIPNIGFSFTLDDLISRIPDLNADLKNIGVEEKYCAVNEMSFNNESGFHCKVDSQFELIRPTFEKFGYTITSSNQTYELDCSHEIFTKHLPLFLHKYVNKSFGTIPVLHIAQPFNDENYYSEIALTFLLSYYLGMLVRYYPTHWNSLVQGENGDIAEFNLQMQQNSD</sequence>
<reference evidence="1 2" key="1">
    <citation type="submission" date="2018-08" db="EMBL/GenBank/DDBJ databases">
        <title>A genome reference for cultivated species of the human gut microbiota.</title>
        <authorList>
            <person name="Zou Y."/>
            <person name="Xue W."/>
            <person name="Luo G."/>
        </authorList>
    </citation>
    <scope>NUCLEOTIDE SEQUENCE [LARGE SCALE GENOMIC DNA]</scope>
    <source>
        <strain evidence="1 2">AF14-42</strain>
    </source>
</reference>
<dbReference type="RefSeq" id="WP_117867110.1">
    <property type="nucleotide sequence ID" value="NZ_QRZC01000039.1"/>
</dbReference>
<proteinExistence type="predicted"/>
<dbReference type="EMBL" id="QRZC01000039">
    <property type="protein sequence ID" value="RGV37014.1"/>
    <property type="molecule type" value="Genomic_DNA"/>
</dbReference>
<evidence type="ECO:0000313" key="1">
    <source>
        <dbReference type="EMBL" id="RGV37014.1"/>
    </source>
</evidence>
<name>A0A412X7C6_BACUN</name>
<accession>A0A412X7C6</accession>
<organism evidence="1 2">
    <name type="scientific">Bacteroides uniformis</name>
    <dbReference type="NCBI Taxonomy" id="820"/>
    <lineage>
        <taxon>Bacteria</taxon>
        <taxon>Pseudomonadati</taxon>
        <taxon>Bacteroidota</taxon>
        <taxon>Bacteroidia</taxon>
        <taxon>Bacteroidales</taxon>
        <taxon>Bacteroidaceae</taxon>
        <taxon>Bacteroides</taxon>
    </lineage>
</organism>
<dbReference type="AlphaFoldDB" id="A0A412X7C6"/>
<gene>
    <name evidence="1" type="ORF">DWW14_20860</name>
</gene>
<protein>
    <submittedName>
        <fullName evidence="1">Uncharacterized protein</fullName>
    </submittedName>
</protein>
<dbReference type="Proteomes" id="UP000285343">
    <property type="component" value="Unassembled WGS sequence"/>
</dbReference>
<dbReference type="InterPro" id="IPR026988">
    <property type="entry name" value="YaaC-like"/>
</dbReference>